<protein>
    <recommendedName>
        <fullName evidence="4">RRM domain-containing protein</fullName>
    </recommendedName>
</protein>
<feature type="compositionally biased region" description="Basic residues" evidence="1">
    <location>
        <begin position="271"/>
        <end position="284"/>
    </location>
</feature>
<proteinExistence type="predicted"/>
<feature type="compositionally biased region" description="Gly residues" evidence="1">
    <location>
        <begin position="186"/>
        <end position="200"/>
    </location>
</feature>
<feature type="compositionally biased region" description="Basic residues" evidence="1">
    <location>
        <begin position="9"/>
        <end position="18"/>
    </location>
</feature>
<feature type="region of interest" description="Disordered" evidence="1">
    <location>
        <begin position="554"/>
        <end position="584"/>
    </location>
</feature>
<dbReference type="Proteomes" id="UP000002630">
    <property type="component" value="Linkage Group LG21"/>
</dbReference>
<feature type="compositionally biased region" description="Low complexity" evidence="1">
    <location>
        <begin position="474"/>
        <end position="484"/>
    </location>
</feature>
<evidence type="ECO:0000313" key="3">
    <source>
        <dbReference type="Proteomes" id="UP000002630"/>
    </source>
</evidence>
<feature type="compositionally biased region" description="Low complexity" evidence="1">
    <location>
        <begin position="507"/>
        <end position="524"/>
    </location>
</feature>
<sequence>MVAQQRQHQLPHQHQPHPRHVEHNNHGGLVGRGGHEVDRGSYFVSRPSPKASLDQRDDDRYVRILDIDSDPLYQAVLDACDRVGSFRVVGWCKRRWLMDILFESRRDAAAALDDIDHLRLASSRSRRPIKTLLKPARFDGGFTSNASQAAAAPVPRVWPSSSTSRTTGVQHHHNYQHGGQVAPSGRGAGGWDDGRGGGALGAEMRPQQFPPPDVPPVNGWSTAGGGVGNVSSSDRGSNSCGSSDGGFSAAAVGSTLQQQHQWSAPAPPPQQHHHPGASRKRARSPARIQDDHADRIQPPNHLAQQQQQQQARALDGVSMQLSQTTPATRNNAIVGIAPSPVSPPSPDGVVGFSTSKPSGEARPEDIENGGGLVGSVKAEVGGGQAGASGRNNAFFPSLNSRTAAAVEAQGGRESGGATAAGNKLLSNHPWTAADAGKGGQGAGVQQPNGARNPVGDGPRQQQQHSVPAPATWEQQGRQQQQRRQPNWMTHSPLAFGGKPLAELGARPSSPGSGLMMPGGTTPGLRVPNGGWSNEFSGLPMQGSSNALRGQIPWAGQAPPVPAPHQQHQRRQRTEQPGVGEGKAGAVSAAMIGKGTSLASGHVEI</sequence>
<name>D7FQH0_ECTSI</name>
<evidence type="ECO:0000313" key="2">
    <source>
        <dbReference type="EMBL" id="CBJ30565.1"/>
    </source>
</evidence>
<accession>D7FQH0</accession>
<dbReference type="EMBL" id="FN648377">
    <property type="protein sequence ID" value="CBJ30565.1"/>
    <property type="molecule type" value="Genomic_DNA"/>
</dbReference>
<dbReference type="AlphaFoldDB" id="D7FQH0"/>
<evidence type="ECO:0008006" key="4">
    <source>
        <dbReference type="Google" id="ProtNLM"/>
    </source>
</evidence>
<feature type="region of interest" description="Disordered" evidence="1">
    <location>
        <begin position="147"/>
        <end position="315"/>
    </location>
</feature>
<feature type="region of interest" description="Disordered" evidence="1">
    <location>
        <begin position="428"/>
        <end position="529"/>
    </location>
</feature>
<dbReference type="OrthoDB" id="10579721at2759"/>
<keyword evidence="3" id="KW-1185">Reference proteome</keyword>
<feature type="compositionally biased region" description="Low complexity" evidence="1">
    <location>
        <begin position="229"/>
        <end position="248"/>
    </location>
</feature>
<feature type="region of interest" description="Disordered" evidence="1">
    <location>
        <begin position="1"/>
        <end position="32"/>
    </location>
</feature>
<organism evidence="2 3">
    <name type="scientific">Ectocarpus siliculosus</name>
    <name type="common">Brown alga</name>
    <name type="synonym">Conferva siliculosa</name>
    <dbReference type="NCBI Taxonomy" id="2880"/>
    <lineage>
        <taxon>Eukaryota</taxon>
        <taxon>Sar</taxon>
        <taxon>Stramenopiles</taxon>
        <taxon>Ochrophyta</taxon>
        <taxon>PX clade</taxon>
        <taxon>Phaeophyceae</taxon>
        <taxon>Ectocarpales</taxon>
        <taxon>Ectocarpaceae</taxon>
        <taxon>Ectocarpus</taxon>
    </lineage>
</organism>
<gene>
    <name evidence="2" type="ORF">Esi_0200_0006</name>
</gene>
<feature type="compositionally biased region" description="Polar residues" evidence="1">
    <location>
        <begin position="159"/>
        <end position="169"/>
    </location>
</feature>
<dbReference type="InParanoid" id="D7FQH0"/>
<dbReference type="EMBL" id="FN649746">
    <property type="protein sequence ID" value="CBJ30565.1"/>
    <property type="molecule type" value="Genomic_DNA"/>
</dbReference>
<evidence type="ECO:0000256" key="1">
    <source>
        <dbReference type="SAM" id="MobiDB-lite"/>
    </source>
</evidence>
<reference evidence="2 3" key="1">
    <citation type="journal article" date="2010" name="Nature">
        <title>The Ectocarpus genome and the independent evolution of multicellularity in brown algae.</title>
        <authorList>
            <person name="Cock J.M."/>
            <person name="Sterck L."/>
            <person name="Rouze P."/>
            <person name="Scornet D."/>
            <person name="Allen A.E."/>
            <person name="Amoutzias G."/>
            <person name="Anthouard V."/>
            <person name="Artiguenave F."/>
            <person name="Aury J.M."/>
            <person name="Badger J.H."/>
            <person name="Beszteri B."/>
            <person name="Billiau K."/>
            <person name="Bonnet E."/>
            <person name="Bothwell J.H."/>
            <person name="Bowler C."/>
            <person name="Boyen C."/>
            <person name="Brownlee C."/>
            <person name="Carrano C.J."/>
            <person name="Charrier B."/>
            <person name="Cho G.Y."/>
            <person name="Coelho S.M."/>
            <person name="Collen J."/>
            <person name="Corre E."/>
            <person name="Da Silva C."/>
            <person name="Delage L."/>
            <person name="Delaroque N."/>
            <person name="Dittami S.M."/>
            <person name="Doulbeau S."/>
            <person name="Elias M."/>
            <person name="Farnham G."/>
            <person name="Gachon C.M."/>
            <person name="Gschloessl B."/>
            <person name="Heesch S."/>
            <person name="Jabbari K."/>
            <person name="Jubin C."/>
            <person name="Kawai H."/>
            <person name="Kimura K."/>
            <person name="Kloareg B."/>
            <person name="Kupper F.C."/>
            <person name="Lang D."/>
            <person name="Le Bail A."/>
            <person name="Leblanc C."/>
            <person name="Lerouge P."/>
            <person name="Lohr M."/>
            <person name="Lopez P.J."/>
            <person name="Martens C."/>
            <person name="Maumus F."/>
            <person name="Michel G."/>
            <person name="Miranda-Saavedra D."/>
            <person name="Morales J."/>
            <person name="Moreau H."/>
            <person name="Motomura T."/>
            <person name="Nagasato C."/>
            <person name="Napoli C.A."/>
            <person name="Nelson D.R."/>
            <person name="Nyvall-Collen P."/>
            <person name="Peters A.F."/>
            <person name="Pommier C."/>
            <person name="Potin P."/>
            <person name="Poulain J."/>
            <person name="Quesneville H."/>
            <person name="Read B."/>
            <person name="Rensing S.A."/>
            <person name="Ritter A."/>
            <person name="Rousvoal S."/>
            <person name="Samanta M."/>
            <person name="Samson G."/>
            <person name="Schroeder D.C."/>
            <person name="Segurens B."/>
            <person name="Strittmatter M."/>
            <person name="Tonon T."/>
            <person name="Tregear J.W."/>
            <person name="Valentin K."/>
            <person name="von Dassow P."/>
            <person name="Yamagishi T."/>
            <person name="Van de Peer Y."/>
            <person name="Wincker P."/>
        </authorList>
    </citation>
    <scope>NUCLEOTIDE SEQUENCE [LARGE SCALE GENOMIC DNA]</scope>
    <source>
        <strain evidence="3">Ec32 / CCAP1310/4</strain>
    </source>
</reference>